<dbReference type="SUPFAM" id="SSF53756">
    <property type="entry name" value="UDP-Glycosyltransferase/glycogen phosphorylase"/>
    <property type="match status" value="1"/>
</dbReference>
<name>A0A397PG73_9HYPH</name>
<keyword evidence="5" id="KW-1185">Reference proteome</keyword>
<dbReference type="Proteomes" id="UP000266273">
    <property type="component" value="Unassembled WGS sequence"/>
</dbReference>
<dbReference type="InterPro" id="IPR001296">
    <property type="entry name" value="Glyco_trans_1"/>
</dbReference>
<dbReference type="CDD" id="cd03819">
    <property type="entry name" value="GT4_WavL-like"/>
    <property type="match status" value="1"/>
</dbReference>
<proteinExistence type="predicted"/>
<dbReference type="InterPro" id="IPR050194">
    <property type="entry name" value="Glycosyltransferase_grp1"/>
</dbReference>
<dbReference type="InterPro" id="IPR028098">
    <property type="entry name" value="Glyco_trans_4-like_N"/>
</dbReference>
<dbReference type="Pfam" id="PF13439">
    <property type="entry name" value="Glyco_transf_4"/>
    <property type="match status" value="1"/>
</dbReference>
<dbReference type="PANTHER" id="PTHR45947:SF3">
    <property type="entry name" value="SULFOQUINOVOSYL TRANSFERASE SQD2"/>
    <property type="match status" value="1"/>
</dbReference>
<evidence type="ECO:0000256" key="1">
    <source>
        <dbReference type="SAM" id="MobiDB-lite"/>
    </source>
</evidence>
<dbReference type="AlphaFoldDB" id="A0A397PG73"/>
<feature type="domain" description="Glycosyl transferase family 1" evidence="2">
    <location>
        <begin position="189"/>
        <end position="365"/>
    </location>
</feature>
<feature type="region of interest" description="Disordered" evidence="1">
    <location>
        <begin position="398"/>
        <end position="419"/>
    </location>
</feature>
<reference evidence="4 5" key="1">
    <citation type="submission" date="2018-08" db="EMBL/GenBank/DDBJ databases">
        <title>Genomic Encyclopedia of Archaeal and Bacterial Type Strains, Phase II (KMG-II): from individual species to whole genera.</title>
        <authorList>
            <person name="Goeker M."/>
        </authorList>
    </citation>
    <scope>NUCLEOTIDE SEQUENCE [LARGE SCALE GENOMIC DNA]</scope>
    <source>
        <strain evidence="4 5">DSM 5002</strain>
    </source>
</reference>
<dbReference type="Gene3D" id="3.40.50.2000">
    <property type="entry name" value="Glycogen Phosphorylase B"/>
    <property type="match status" value="2"/>
</dbReference>
<dbReference type="Pfam" id="PF00534">
    <property type="entry name" value="Glycos_transf_1"/>
    <property type="match status" value="1"/>
</dbReference>
<organism evidence="4 5">
    <name type="scientific">Dichotomicrobium thermohalophilum</name>
    <dbReference type="NCBI Taxonomy" id="933063"/>
    <lineage>
        <taxon>Bacteria</taxon>
        <taxon>Pseudomonadati</taxon>
        <taxon>Pseudomonadota</taxon>
        <taxon>Alphaproteobacteria</taxon>
        <taxon>Hyphomicrobiales</taxon>
        <taxon>Hyphomicrobiaceae</taxon>
        <taxon>Dichotomicrobium</taxon>
    </lineage>
</organism>
<keyword evidence="4" id="KW-0808">Transferase</keyword>
<evidence type="ECO:0000259" key="3">
    <source>
        <dbReference type="Pfam" id="PF13439"/>
    </source>
</evidence>
<dbReference type="GO" id="GO:0016758">
    <property type="term" value="F:hexosyltransferase activity"/>
    <property type="evidence" value="ECO:0007669"/>
    <property type="project" value="TreeGrafter"/>
</dbReference>
<sequence length="419" mass="44612">MSGKPSPTVLQVVPELDTGGAEASAIEMVEAVTRTGGRCLVASQGGRLEETLARAGGELCPLPLATKNPVRMAANIAALRGLIRARGVDLVHARSRAPAWSALAAARLAGVPFVTTYHGAYNQKSRAKSFYNSVMARGDVVIANSRYTADLLMRRHGTQPEQVRVIYRGVDVERFAPDAVSPERVAALRAAWGVAPETRIVLQVARLTRWKGQDIVIAAAARVLKQADMGDVAVVLAGDAQGRHEYERQLRELIAANGLDGRIKLVGHVSDVPAACRAAEIVVVASREAEAFGRASAEAQAAEKPVIVAERGALPETLVPMRCSGDEGTGWLVAPDDPDALAACLENALRLPPETLARIGARGRAHVTARFTTQAMQSATLDVYDTLLGSRLAETFRDETSSNPLQPCEHVSKDTPAFT</sequence>
<dbReference type="PANTHER" id="PTHR45947">
    <property type="entry name" value="SULFOQUINOVOSYL TRANSFERASE SQD2"/>
    <property type="match status" value="1"/>
</dbReference>
<gene>
    <name evidence="4" type="ORF">BXY53_2533</name>
</gene>
<protein>
    <submittedName>
        <fullName evidence="4">Glycosyltransferase involved in cell wall biosynthesis</fullName>
    </submittedName>
</protein>
<evidence type="ECO:0000313" key="4">
    <source>
        <dbReference type="EMBL" id="RIA47453.1"/>
    </source>
</evidence>
<evidence type="ECO:0000313" key="5">
    <source>
        <dbReference type="Proteomes" id="UP000266273"/>
    </source>
</evidence>
<comment type="caution">
    <text evidence="4">The sequence shown here is derived from an EMBL/GenBank/DDBJ whole genome shotgun (WGS) entry which is preliminary data.</text>
</comment>
<dbReference type="EMBL" id="QXDF01000003">
    <property type="protein sequence ID" value="RIA47453.1"/>
    <property type="molecule type" value="Genomic_DNA"/>
</dbReference>
<feature type="domain" description="Glycosyltransferase subfamily 4-like N-terminal" evidence="3">
    <location>
        <begin position="19"/>
        <end position="174"/>
    </location>
</feature>
<accession>A0A397PG73</accession>
<evidence type="ECO:0000259" key="2">
    <source>
        <dbReference type="Pfam" id="PF00534"/>
    </source>
</evidence>